<evidence type="ECO:0000256" key="1">
    <source>
        <dbReference type="SAM" id="MobiDB-lite"/>
    </source>
</evidence>
<feature type="region of interest" description="Disordered" evidence="1">
    <location>
        <begin position="63"/>
        <end position="150"/>
    </location>
</feature>
<evidence type="ECO:0000313" key="4">
    <source>
        <dbReference type="Proteomes" id="UP001243330"/>
    </source>
</evidence>
<gene>
    <name evidence="3" type="ORF">CCHR01_02582</name>
</gene>
<feature type="signal peptide" evidence="2">
    <location>
        <begin position="1"/>
        <end position="19"/>
    </location>
</feature>
<dbReference type="Proteomes" id="UP001243330">
    <property type="component" value="Unassembled WGS sequence"/>
</dbReference>
<feature type="chain" id="PRO_5042239643" evidence="2">
    <location>
        <begin position="20"/>
        <end position="150"/>
    </location>
</feature>
<proteinExistence type="predicted"/>
<keyword evidence="4" id="KW-1185">Reference proteome</keyword>
<feature type="compositionally biased region" description="Low complexity" evidence="1">
    <location>
        <begin position="96"/>
        <end position="111"/>
    </location>
</feature>
<reference evidence="3" key="1">
    <citation type="submission" date="2023-01" db="EMBL/GenBank/DDBJ databases">
        <title>Colletotrichum chrysophilum M932 genome sequence.</title>
        <authorList>
            <person name="Baroncelli R."/>
        </authorList>
    </citation>
    <scope>NUCLEOTIDE SEQUENCE</scope>
    <source>
        <strain evidence="3">M932</strain>
    </source>
</reference>
<dbReference type="AlphaFoldDB" id="A0AAD9AUF0"/>
<evidence type="ECO:0000313" key="3">
    <source>
        <dbReference type="EMBL" id="KAK1854771.1"/>
    </source>
</evidence>
<sequence>MRVFQALLLLLAAVGLALADPAAETGDMDLFPGAVFEGIAWRGDEAVRILYRPSITENGKFANQIWHSCPSESPPPPASKSPPPKNAKSPKKAKGSKGSSNAKGTSGARGAKGSKEKGSKDKGPKGKGPGKGPKGSKGGKGSKRSKGAGE</sequence>
<feature type="compositionally biased region" description="Pro residues" evidence="1">
    <location>
        <begin position="72"/>
        <end position="85"/>
    </location>
</feature>
<keyword evidence="2" id="KW-0732">Signal</keyword>
<accession>A0AAD9AUF0</accession>
<protein>
    <submittedName>
        <fullName evidence="3">Uncharacterized protein</fullName>
    </submittedName>
</protein>
<name>A0AAD9AUF0_9PEZI</name>
<dbReference type="EMBL" id="JAQOWY010000031">
    <property type="protein sequence ID" value="KAK1854771.1"/>
    <property type="molecule type" value="Genomic_DNA"/>
</dbReference>
<feature type="compositionally biased region" description="Gly residues" evidence="1">
    <location>
        <begin position="126"/>
        <end position="139"/>
    </location>
</feature>
<feature type="compositionally biased region" description="Basic residues" evidence="1">
    <location>
        <begin position="140"/>
        <end position="150"/>
    </location>
</feature>
<evidence type="ECO:0000256" key="2">
    <source>
        <dbReference type="SAM" id="SignalP"/>
    </source>
</evidence>
<comment type="caution">
    <text evidence="3">The sequence shown here is derived from an EMBL/GenBank/DDBJ whole genome shotgun (WGS) entry which is preliminary data.</text>
</comment>
<feature type="compositionally biased region" description="Basic and acidic residues" evidence="1">
    <location>
        <begin position="113"/>
        <end position="124"/>
    </location>
</feature>
<organism evidence="3 4">
    <name type="scientific">Colletotrichum chrysophilum</name>
    <dbReference type="NCBI Taxonomy" id="1836956"/>
    <lineage>
        <taxon>Eukaryota</taxon>
        <taxon>Fungi</taxon>
        <taxon>Dikarya</taxon>
        <taxon>Ascomycota</taxon>
        <taxon>Pezizomycotina</taxon>
        <taxon>Sordariomycetes</taxon>
        <taxon>Hypocreomycetidae</taxon>
        <taxon>Glomerellales</taxon>
        <taxon>Glomerellaceae</taxon>
        <taxon>Colletotrichum</taxon>
        <taxon>Colletotrichum gloeosporioides species complex</taxon>
    </lineage>
</organism>